<sequence length="176" mass="19924">MCPKYPLDSFTTFYYYITHFMTAEMFADKLKIVCTKGKNDSNPSKGEKSILIIKERESMCGGRSTEPHSTFPPRVIDRRANLIVKEGSTVKLPCAAEGYPIPQIHWLKLEKSQAVRLSKNQRFVELGGTLIIRRAEPEDSGKYICYVNNSVADERVDTELLVSGMPFPIVPSPYGW</sequence>
<accession>A0A4Y2UK05</accession>
<keyword evidence="1" id="KW-0732">Signal</keyword>
<dbReference type="EMBL" id="BGPR01036682">
    <property type="protein sequence ID" value="GBO11994.1"/>
    <property type="molecule type" value="Genomic_DNA"/>
</dbReference>
<dbReference type="OrthoDB" id="5969272at2759"/>
<name>A0A4Y2UK05_ARAVE</name>
<gene>
    <name evidence="5" type="ORF">AVEN_100084_1</name>
    <name evidence="4" type="ORF">AVEN_178161_1</name>
</gene>
<dbReference type="InterPro" id="IPR050467">
    <property type="entry name" value="LRFN"/>
</dbReference>
<dbReference type="EMBL" id="BGPR01036677">
    <property type="protein sequence ID" value="GBO11986.1"/>
    <property type="molecule type" value="Genomic_DNA"/>
</dbReference>
<dbReference type="SMART" id="SM00408">
    <property type="entry name" value="IGc2"/>
    <property type="match status" value="1"/>
</dbReference>
<dbReference type="FunFam" id="2.60.40.10:FF:000324">
    <property type="entry name" value="Down syndrome cell adhesion molecule, isoform D"/>
    <property type="match status" value="1"/>
</dbReference>
<keyword evidence="6" id="KW-1185">Reference proteome</keyword>
<dbReference type="PANTHER" id="PTHR45842:SF12">
    <property type="entry name" value="KEKKON 5, ISOFORM A"/>
    <property type="match status" value="1"/>
</dbReference>
<reference evidence="4 6" key="1">
    <citation type="journal article" date="2019" name="Sci. Rep.">
        <title>Orb-weaving spider Araneus ventricosus genome elucidates the spidroin gene catalogue.</title>
        <authorList>
            <person name="Kono N."/>
            <person name="Nakamura H."/>
            <person name="Ohtoshi R."/>
            <person name="Moran D.A.P."/>
            <person name="Shinohara A."/>
            <person name="Yoshida Y."/>
            <person name="Fujiwara M."/>
            <person name="Mori M."/>
            <person name="Tomita M."/>
            <person name="Arakawa K."/>
        </authorList>
    </citation>
    <scope>NUCLEOTIDE SEQUENCE [LARGE SCALE GENOMIC DNA]</scope>
</reference>
<evidence type="ECO:0000313" key="6">
    <source>
        <dbReference type="Proteomes" id="UP000499080"/>
    </source>
</evidence>
<organism evidence="4 6">
    <name type="scientific">Araneus ventricosus</name>
    <name type="common">Orbweaver spider</name>
    <name type="synonym">Epeira ventricosa</name>
    <dbReference type="NCBI Taxonomy" id="182803"/>
    <lineage>
        <taxon>Eukaryota</taxon>
        <taxon>Metazoa</taxon>
        <taxon>Ecdysozoa</taxon>
        <taxon>Arthropoda</taxon>
        <taxon>Chelicerata</taxon>
        <taxon>Arachnida</taxon>
        <taxon>Araneae</taxon>
        <taxon>Araneomorphae</taxon>
        <taxon>Entelegynae</taxon>
        <taxon>Araneoidea</taxon>
        <taxon>Araneidae</taxon>
        <taxon>Araneus</taxon>
    </lineage>
</organism>
<evidence type="ECO:0000313" key="5">
    <source>
        <dbReference type="EMBL" id="GBO11994.1"/>
    </source>
</evidence>
<feature type="domain" description="Ig-like" evidence="3">
    <location>
        <begin position="73"/>
        <end position="163"/>
    </location>
</feature>
<dbReference type="InterPro" id="IPR007110">
    <property type="entry name" value="Ig-like_dom"/>
</dbReference>
<dbReference type="SMART" id="SM00409">
    <property type="entry name" value="IG"/>
    <property type="match status" value="1"/>
</dbReference>
<proteinExistence type="predicted"/>
<dbReference type="PROSITE" id="PS50835">
    <property type="entry name" value="IG_LIKE"/>
    <property type="match status" value="1"/>
</dbReference>
<comment type="caution">
    <text evidence="4">The sequence shown here is derived from an EMBL/GenBank/DDBJ whole genome shotgun (WGS) entry which is preliminary data.</text>
</comment>
<evidence type="ECO:0000256" key="2">
    <source>
        <dbReference type="ARBA" id="ARBA00023180"/>
    </source>
</evidence>
<protein>
    <recommendedName>
        <fullName evidence="3">Ig-like domain-containing protein</fullName>
    </recommendedName>
</protein>
<dbReference type="InterPro" id="IPR003599">
    <property type="entry name" value="Ig_sub"/>
</dbReference>
<evidence type="ECO:0000313" key="4">
    <source>
        <dbReference type="EMBL" id="GBO11986.1"/>
    </source>
</evidence>
<keyword evidence="2" id="KW-0325">Glycoprotein</keyword>
<dbReference type="PANTHER" id="PTHR45842">
    <property type="entry name" value="SYNAPTIC ADHESION-LIKE MOLECULE SALM"/>
    <property type="match status" value="1"/>
</dbReference>
<dbReference type="InterPro" id="IPR013783">
    <property type="entry name" value="Ig-like_fold"/>
</dbReference>
<dbReference type="InterPro" id="IPR036179">
    <property type="entry name" value="Ig-like_dom_sf"/>
</dbReference>
<dbReference type="AlphaFoldDB" id="A0A4Y2UK05"/>
<dbReference type="Gene3D" id="2.60.40.10">
    <property type="entry name" value="Immunoglobulins"/>
    <property type="match status" value="1"/>
</dbReference>
<dbReference type="Proteomes" id="UP000499080">
    <property type="component" value="Unassembled WGS sequence"/>
</dbReference>
<dbReference type="InterPro" id="IPR003598">
    <property type="entry name" value="Ig_sub2"/>
</dbReference>
<dbReference type="SUPFAM" id="SSF48726">
    <property type="entry name" value="Immunoglobulin"/>
    <property type="match status" value="1"/>
</dbReference>
<evidence type="ECO:0000259" key="3">
    <source>
        <dbReference type="PROSITE" id="PS50835"/>
    </source>
</evidence>
<evidence type="ECO:0000256" key="1">
    <source>
        <dbReference type="ARBA" id="ARBA00022729"/>
    </source>
</evidence>
<dbReference type="Pfam" id="PF13927">
    <property type="entry name" value="Ig_3"/>
    <property type="match status" value="1"/>
</dbReference>